<dbReference type="EMBL" id="WESC01000012">
    <property type="protein sequence ID" value="KAB7739230.1"/>
    <property type="molecule type" value="Genomic_DNA"/>
</dbReference>
<dbReference type="AlphaFoldDB" id="A0A6N6VG65"/>
<keyword evidence="2" id="KW-1185">Reference proteome</keyword>
<evidence type="ECO:0000313" key="2">
    <source>
        <dbReference type="Proteomes" id="UP000468901"/>
    </source>
</evidence>
<dbReference type="Proteomes" id="UP000468901">
    <property type="component" value="Unassembled WGS sequence"/>
</dbReference>
<organism evidence="1 2">
    <name type="scientific">Parvibaculum sedimenti</name>
    <dbReference type="NCBI Taxonomy" id="2608632"/>
    <lineage>
        <taxon>Bacteria</taxon>
        <taxon>Pseudomonadati</taxon>
        <taxon>Pseudomonadota</taxon>
        <taxon>Alphaproteobacteria</taxon>
        <taxon>Hyphomicrobiales</taxon>
        <taxon>Parvibaculaceae</taxon>
        <taxon>Parvibaculum</taxon>
    </lineage>
</organism>
<sequence>MKRGRTDRHCECWHAFCSPPHANGLRAALRLRSGRKATKRFREGCSDTGRAFEFGLAFSFWAKGGLPCRARQARQGMSAMKHKTTQALFDYWNVMRAGRPAPLRSEIEPGAIRRLLPHVFILERHDKQSYRFRLAGTGLCSVYGMEFRGHNFLSMWQDDCRESLDKALVEVTANGNVAIVEYTASTNDHREAAFEMILMPLAQENGAITRVLGAAVPMNESVWIGDRLLARQWIDRLKIADPERMPKRAFTQPSAEAARRIVRERPPVISAAIASLAHRRPPLRGERSYLRLIKTATFSDEQQ</sequence>
<name>A0A6N6VG65_9HYPH</name>
<accession>A0A6N6VG65</accession>
<gene>
    <name evidence="1" type="ORF">F2P47_13510</name>
</gene>
<dbReference type="InterPro" id="IPR009922">
    <property type="entry name" value="DUF1457"/>
</dbReference>
<protein>
    <submittedName>
        <fullName evidence="1">PAS domain-containing protein</fullName>
    </submittedName>
</protein>
<comment type="caution">
    <text evidence="1">The sequence shown here is derived from an EMBL/GenBank/DDBJ whole genome shotgun (WGS) entry which is preliminary data.</text>
</comment>
<proteinExistence type="predicted"/>
<dbReference type="Pfam" id="PF07310">
    <property type="entry name" value="PAS_5"/>
    <property type="match status" value="1"/>
</dbReference>
<reference evidence="1 2" key="1">
    <citation type="submission" date="2019-09" db="EMBL/GenBank/DDBJ databases">
        <title>Parvibaculum sedimenti sp. nov., isolated from sediment.</title>
        <authorList>
            <person name="Wang Y."/>
        </authorList>
    </citation>
    <scope>NUCLEOTIDE SEQUENCE [LARGE SCALE GENOMIC DNA]</scope>
    <source>
        <strain evidence="1 2">HXT-9</strain>
    </source>
</reference>
<evidence type="ECO:0000313" key="1">
    <source>
        <dbReference type="EMBL" id="KAB7739230.1"/>
    </source>
</evidence>